<feature type="compositionally biased region" description="Pro residues" evidence="2">
    <location>
        <begin position="402"/>
        <end position="412"/>
    </location>
</feature>
<evidence type="ECO:0000259" key="3">
    <source>
        <dbReference type="PROSITE" id="PS50102"/>
    </source>
</evidence>
<accession>A0A7S3G5T3</accession>
<feature type="region of interest" description="Disordered" evidence="2">
    <location>
        <begin position="400"/>
        <end position="426"/>
    </location>
</feature>
<proteinExistence type="predicted"/>
<dbReference type="PROSITE" id="PS50102">
    <property type="entry name" value="RRM"/>
    <property type="match status" value="1"/>
</dbReference>
<evidence type="ECO:0000256" key="1">
    <source>
        <dbReference type="PROSITE-ProRule" id="PRU00176"/>
    </source>
</evidence>
<dbReference type="InterPro" id="IPR035979">
    <property type="entry name" value="RBD_domain_sf"/>
</dbReference>
<feature type="compositionally biased region" description="Basic and acidic residues" evidence="2">
    <location>
        <begin position="23"/>
        <end position="34"/>
    </location>
</feature>
<dbReference type="EMBL" id="HBIB01024086">
    <property type="protein sequence ID" value="CAE0253540.1"/>
    <property type="molecule type" value="Transcribed_RNA"/>
</dbReference>
<protein>
    <recommendedName>
        <fullName evidence="3">RRM domain-containing protein</fullName>
    </recommendedName>
</protein>
<feature type="domain" description="RRM" evidence="3">
    <location>
        <begin position="275"/>
        <end position="359"/>
    </location>
</feature>
<dbReference type="AlphaFoldDB" id="A0A7S3G5T3"/>
<dbReference type="Gene3D" id="3.30.70.330">
    <property type="match status" value="1"/>
</dbReference>
<feature type="region of interest" description="Disordered" evidence="2">
    <location>
        <begin position="15"/>
        <end position="35"/>
    </location>
</feature>
<gene>
    <name evidence="4" type="ORF">PBIL07802_LOCUS15775</name>
</gene>
<reference evidence="4" key="1">
    <citation type="submission" date="2021-01" db="EMBL/GenBank/DDBJ databases">
        <authorList>
            <person name="Corre E."/>
            <person name="Pelletier E."/>
            <person name="Niang G."/>
            <person name="Scheremetjew M."/>
            <person name="Finn R."/>
            <person name="Kale V."/>
            <person name="Holt S."/>
            <person name="Cochrane G."/>
            <person name="Meng A."/>
            <person name="Brown T."/>
            <person name="Cohen L."/>
        </authorList>
    </citation>
    <scope>NUCLEOTIDE SEQUENCE</scope>
    <source>
        <strain evidence="4">NIES-2562</strain>
    </source>
</reference>
<sequence>MRSVENSLDSIKSGGFATSEFPRSSKAEQLRRGEIQPTLSASASSKLRGESLTFGTLLDVLLAEGKKIGLKQEDIDELLWLLCGEDYLDADCEVPWDTRREVLRLFPLARAGPAVKKDVRKVPRLPLTGVKQSGPWRGGNKLSLPPVEVDSYRSRVYFLVDGDREVEEMIDVAVKDNVTARDVSGALTAVPPRRLSNFMLVGSSGSALSSRYPSRSQSGASTPGLFVPVDSFAAPRVEARREAAAAARTARSYDSLEYALGDEAEEGGVPERGRNIVRVDALPHDASRQDVEALFEKGGYTVKRVIILHVIQRRQHITAGGHALAFVTLKDEDEARAAAKKLCGHTVCWRPVKVSLSSLVELLSALERREVEERKIIHERQTVIAPSLTLTKNAKLRLKKTPLPPSARPFPPTLYRKRRDSIGKGGASPRDFLLHYSSAMEGVTEKMSKMRGDRVALF</sequence>
<organism evidence="4">
    <name type="scientific">Palpitomonas bilix</name>
    <dbReference type="NCBI Taxonomy" id="652834"/>
    <lineage>
        <taxon>Eukaryota</taxon>
        <taxon>Eukaryota incertae sedis</taxon>
    </lineage>
</organism>
<keyword evidence="1" id="KW-0694">RNA-binding</keyword>
<dbReference type="SUPFAM" id="SSF54928">
    <property type="entry name" value="RNA-binding domain, RBD"/>
    <property type="match status" value="1"/>
</dbReference>
<dbReference type="CDD" id="cd00590">
    <property type="entry name" value="RRM_SF"/>
    <property type="match status" value="1"/>
</dbReference>
<evidence type="ECO:0000313" key="4">
    <source>
        <dbReference type="EMBL" id="CAE0253540.1"/>
    </source>
</evidence>
<evidence type="ECO:0000256" key="2">
    <source>
        <dbReference type="SAM" id="MobiDB-lite"/>
    </source>
</evidence>
<dbReference type="GO" id="GO:0003723">
    <property type="term" value="F:RNA binding"/>
    <property type="evidence" value="ECO:0007669"/>
    <property type="project" value="UniProtKB-UniRule"/>
</dbReference>
<dbReference type="InterPro" id="IPR012677">
    <property type="entry name" value="Nucleotide-bd_a/b_plait_sf"/>
</dbReference>
<dbReference type="InterPro" id="IPR000504">
    <property type="entry name" value="RRM_dom"/>
</dbReference>
<name>A0A7S3G5T3_9EUKA</name>